<keyword evidence="1" id="KW-0175">Coiled coil</keyword>
<dbReference type="Pfam" id="PF07716">
    <property type="entry name" value="bZIP_2"/>
    <property type="match status" value="1"/>
</dbReference>
<dbReference type="PROSITE" id="PS50217">
    <property type="entry name" value="BZIP"/>
    <property type="match status" value="1"/>
</dbReference>
<dbReference type="SMART" id="SM00338">
    <property type="entry name" value="BRLZ"/>
    <property type="match status" value="1"/>
</dbReference>
<evidence type="ECO:0000313" key="3">
    <source>
        <dbReference type="EnsemblMetazoa" id="G10637.1:cds"/>
    </source>
</evidence>
<dbReference type="Gene3D" id="1.20.5.170">
    <property type="match status" value="1"/>
</dbReference>
<keyword evidence="4" id="KW-1185">Reference proteome</keyword>
<dbReference type="OrthoDB" id="6155979at2759"/>
<reference evidence="3" key="1">
    <citation type="submission" date="2022-08" db="UniProtKB">
        <authorList>
            <consortium name="EnsemblMetazoa"/>
        </authorList>
    </citation>
    <scope>IDENTIFICATION</scope>
    <source>
        <strain evidence="3">05x7-T-G4-1.051#20</strain>
    </source>
</reference>
<dbReference type="EnsemblMetazoa" id="G10637.3">
    <property type="protein sequence ID" value="G10637.3:cds"/>
    <property type="gene ID" value="G10637"/>
</dbReference>
<dbReference type="InterPro" id="IPR004827">
    <property type="entry name" value="bZIP"/>
</dbReference>
<accession>A0A8W8HRA4</accession>
<sequence>MADGYLLDAKDEVLQKASIEANESGSILPLLKVEIQCKIKQKLLEKGEDEIKLMMSSPPRKRRTELTPEELEKKKIRQDQNKRAAKKFRLKEKAKKTCLDWEIKEQRERNEKLRSQVQHLELEIANMWKILSNIKNET</sequence>
<evidence type="ECO:0000256" key="1">
    <source>
        <dbReference type="SAM" id="Coils"/>
    </source>
</evidence>
<dbReference type="Proteomes" id="UP000005408">
    <property type="component" value="Unassembled WGS sequence"/>
</dbReference>
<protein>
    <recommendedName>
        <fullName evidence="2">BZIP domain-containing protein</fullName>
    </recommendedName>
</protein>
<feature type="coiled-coil region" evidence="1">
    <location>
        <begin position="96"/>
        <end position="123"/>
    </location>
</feature>
<dbReference type="GO" id="GO:0003700">
    <property type="term" value="F:DNA-binding transcription factor activity"/>
    <property type="evidence" value="ECO:0007669"/>
    <property type="project" value="InterPro"/>
</dbReference>
<organism evidence="3 4">
    <name type="scientific">Magallana gigas</name>
    <name type="common">Pacific oyster</name>
    <name type="synonym">Crassostrea gigas</name>
    <dbReference type="NCBI Taxonomy" id="29159"/>
    <lineage>
        <taxon>Eukaryota</taxon>
        <taxon>Metazoa</taxon>
        <taxon>Spiralia</taxon>
        <taxon>Lophotrochozoa</taxon>
        <taxon>Mollusca</taxon>
        <taxon>Bivalvia</taxon>
        <taxon>Autobranchia</taxon>
        <taxon>Pteriomorphia</taxon>
        <taxon>Ostreida</taxon>
        <taxon>Ostreoidea</taxon>
        <taxon>Ostreidae</taxon>
        <taxon>Magallana</taxon>
    </lineage>
</organism>
<feature type="domain" description="BZIP" evidence="2">
    <location>
        <begin position="71"/>
        <end position="134"/>
    </location>
</feature>
<dbReference type="PROSITE" id="PS00036">
    <property type="entry name" value="BZIP_BASIC"/>
    <property type="match status" value="1"/>
</dbReference>
<dbReference type="SUPFAM" id="SSF57959">
    <property type="entry name" value="Leucine zipper domain"/>
    <property type="match status" value="1"/>
</dbReference>
<dbReference type="EnsemblMetazoa" id="G10637.2">
    <property type="protein sequence ID" value="G10637.2:cds"/>
    <property type="gene ID" value="G10637"/>
</dbReference>
<dbReference type="AlphaFoldDB" id="A0A8W8HRA4"/>
<dbReference type="InterPro" id="IPR046347">
    <property type="entry name" value="bZIP_sf"/>
</dbReference>
<dbReference type="EnsemblMetazoa" id="G10637.4">
    <property type="protein sequence ID" value="G10637.4:cds"/>
    <property type="gene ID" value="G10637"/>
</dbReference>
<evidence type="ECO:0000313" key="4">
    <source>
        <dbReference type="Proteomes" id="UP000005408"/>
    </source>
</evidence>
<dbReference type="OMA" id="LEIANMW"/>
<evidence type="ECO:0000259" key="2">
    <source>
        <dbReference type="PROSITE" id="PS50217"/>
    </source>
</evidence>
<dbReference type="EnsemblMetazoa" id="G10637.1">
    <property type="protein sequence ID" value="G10637.1:cds"/>
    <property type="gene ID" value="G10637"/>
</dbReference>
<proteinExistence type="predicted"/>
<name>A0A8W8HRA4_MAGGI</name>